<dbReference type="OrthoDB" id="981249at2"/>
<dbReference type="EMBL" id="FWYF01000001">
    <property type="protein sequence ID" value="SMD32750.1"/>
    <property type="molecule type" value="Genomic_DNA"/>
</dbReference>
<dbReference type="InterPro" id="IPR045755">
    <property type="entry name" value="FtsL-like"/>
</dbReference>
<evidence type="ECO:0000256" key="1">
    <source>
        <dbReference type="SAM" id="Phobius"/>
    </source>
</evidence>
<keyword evidence="3" id="KW-1185">Reference proteome</keyword>
<dbReference type="AlphaFoldDB" id="A0A1W2G7T7"/>
<evidence type="ECO:0008006" key="4">
    <source>
        <dbReference type="Google" id="ProtNLM"/>
    </source>
</evidence>
<keyword evidence="1" id="KW-1133">Transmembrane helix</keyword>
<dbReference type="Proteomes" id="UP000192472">
    <property type="component" value="Unassembled WGS sequence"/>
</dbReference>
<keyword evidence="1" id="KW-0472">Membrane</keyword>
<feature type="transmembrane region" description="Helical" evidence="1">
    <location>
        <begin position="41"/>
        <end position="61"/>
    </location>
</feature>
<keyword evidence="1" id="KW-0812">Transmembrane</keyword>
<reference evidence="2 3" key="1">
    <citation type="submission" date="2017-04" db="EMBL/GenBank/DDBJ databases">
        <authorList>
            <person name="Afonso C.L."/>
            <person name="Miller P.J."/>
            <person name="Scott M.A."/>
            <person name="Spackman E."/>
            <person name="Goraichik I."/>
            <person name="Dimitrov K.M."/>
            <person name="Suarez D.L."/>
            <person name="Swayne D.E."/>
        </authorList>
    </citation>
    <scope>NUCLEOTIDE SEQUENCE [LARGE SCALE GENOMIC DNA]</scope>
    <source>
        <strain evidence="2 3">DSM 26133</strain>
    </source>
</reference>
<name>A0A1W2G7T7_REIFA</name>
<gene>
    <name evidence="2" type="ORF">SAMN04488029_1101</name>
</gene>
<dbReference type="Pfam" id="PF19579">
    <property type="entry name" value="FtsL_2"/>
    <property type="match status" value="1"/>
</dbReference>
<dbReference type="RefSeq" id="WP_084371396.1">
    <property type="nucleotide sequence ID" value="NZ_FWYF01000001.1"/>
</dbReference>
<sequence>MASNTYKQSQGAGGSRRSFFSLLENLINVEKFFDKGLPVQFLMPFLFSTVLCIVYIGNLHYAEKNIRKATKLRVAVEDLRADYTTLKADYMYTSKQSEVAKKAKTLGLKESIEPPFKIIENQE</sequence>
<dbReference type="STRING" id="692418.SAMN04488029_1101"/>
<accession>A0A1W2G7T7</accession>
<organism evidence="2 3">
    <name type="scientific">Reichenbachiella faecimaris</name>
    <dbReference type="NCBI Taxonomy" id="692418"/>
    <lineage>
        <taxon>Bacteria</taxon>
        <taxon>Pseudomonadati</taxon>
        <taxon>Bacteroidota</taxon>
        <taxon>Cytophagia</taxon>
        <taxon>Cytophagales</taxon>
        <taxon>Reichenbachiellaceae</taxon>
        <taxon>Reichenbachiella</taxon>
    </lineage>
</organism>
<protein>
    <recommendedName>
        <fullName evidence="4">Cell division protein FtsL</fullName>
    </recommendedName>
</protein>
<proteinExistence type="predicted"/>
<evidence type="ECO:0000313" key="2">
    <source>
        <dbReference type="EMBL" id="SMD32750.1"/>
    </source>
</evidence>
<evidence type="ECO:0000313" key="3">
    <source>
        <dbReference type="Proteomes" id="UP000192472"/>
    </source>
</evidence>